<accession>A0A9W3HMB6</accession>
<evidence type="ECO:0000256" key="1">
    <source>
        <dbReference type="SAM" id="MobiDB-lite"/>
    </source>
</evidence>
<feature type="compositionally biased region" description="Polar residues" evidence="1">
    <location>
        <begin position="26"/>
        <end position="45"/>
    </location>
</feature>
<evidence type="ECO:0000313" key="2">
    <source>
        <dbReference type="RefSeq" id="XP_045378479.1"/>
    </source>
</evidence>
<dbReference type="CTD" id="105075126"/>
<dbReference type="RefSeq" id="XP_045378479.1">
    <property type="nucleotide sequence ID" value="XM_045522523.1"/>
</dbReference>
<reference evidence="2" key="1">
    <citation type="submission" date="2025-08" db="UniProtKB">
        <authorList>
            <consortium name="RefSeq"/>
        </authorList>
    </citation>
    <scope>IDENTIFICATION</scope>
</reference>
<sequence>MEFSISSLSIQEPSCGSAGEPRQPSKAPQSSQALRPSQAGKSSSLDALGPARKEEEASFWKINAERSRGEGPEADFQSLTPSQIKSIEKGEKVLPASSWQEPAPKAREAQAERPGVLCQEWRVLPSTSLDHERPLPAQACTSPPGEAAPAGPVGKPPSPEAG</sequence>
<feature type="compositionally biased region" description="Basic and acidic residues" evidence="1">
    <location>
        <begin position="51"/>
        <end position="71"/>
    </location>
</feature>
<feature type="region of interest" description="Disordered" evidence="1">
    <location>
        <begin position="1"/>
        <end position="116"/>
    </location>
</feature>
<protein>
    <submittedName>
        <fullName evidence="2">Uncharacterized protein C1orf198 homolog</fullName>
    </submittedName>
</protein>
<gene>
    <name evidence="2" type="primary">CUNH1orf198</name>
</gene>
<feature type="region of interest" description="Disordered" evidence="1">
    <location>
        <begin position="128"/>
        <end position="162"/>
    </location>
</feature>
<proteinExistence type="predicted"/>
<dbReference type="PANTHER" id="PTHR34394">
    <property type="entry name" value="SIMILAR TO RIKEN CDNA 2310022B05"/>
    <property type="match status" value="1"/>
</dbReference>
<feature type="compositionally biased region" description="Polar residues" evidence="1">
    <location>
        <begin position="1"/>
        <end position="14"/>
    </location>
</feature>
<feature type="compositionally biased region" description="Low complexity" evidence="1">
    <location>
        <begin position="143"/>
        <end position="153"/>
    </location>
</feature>
<dbReference type="PANTHER" id="PTHR34394:SF1">
    <property type="entry name" value="SIMILAR TO RIKEN CDNA 2310022B05"/>
    <property type="match status" value="1"/>
</dbReference>
<organism evidence="2">
    <name type="scientific">Camelus bactrianus</name>
    <name type="common">Bactrian camel</name>
    <dbReference type="NCBI Taxonomy" id="9837"/>
    <lineage>
        <taxon>Eukaryota</taxon>
        <taxon>Metazoa</taxon>
        <taxon>Chordata</taxon>
        <taxon>Craniata</taxon>
        <taxon>Vertebrata</taxon>
        <taxon>Euteleostomi</taxon>
        <taxon>Mammalia</taxon>
        <taxon>Eutheria</taxon>
        <taxon>Laurasiatheria</taxon>
        <taxon>Artiodactyla</taxon>
        <taxon>Tylopoda</taxon>
        <taxon>Camelidae</taxon>
        <taxon>Camelus</taxon>
    </lineage>
</organism>
<name>A0A9W3HMB6_CAMBA</name>
<dbReference type="AlphaFoldDB" id="A0A9W3HMB6"/>